<dbReference type="Proteomes" id="UP000244892">
    <property type="component" value="Plasmid pTB101"/>
</dbReference>
<dbReference type="Gene3D" id="1.10.4200.10">
    <property type="entry name" value="Triphosphoribosyl-dephospho-CoA protein"/>
    <property type="match status" value="1"/>
</dbReference>
<protein>
    <submittedName>
        <fullName evidence="1">Triphosphoribosyl-dephospho-CoA synthase</fullName>
    </submittedName>
</protein>
<sequence length="308" mass="32315">MKARAEVAFRLACCLDVAVRKPGNVSLASPGHGMAARHFLDSARVAGPALLQPGATVGARIEQAVSATRAVAGCNTNLGIVLLTAPLAAALEAAPDEPVATGLWQQATEGVLHALTRDDAAAAFRAIALAAPGGLGKVPDQDVHAPPTVTLRDAMALAAPRDRVAMQYMQAHDDVFHPLLNTLRSAWRQRMESSPPGRDGARAALVHSVQMTFLHALSHWPDSHVARKHGEATAQQIMTEARPWLARGHSGAEIDGLLAWQDWDSALKARGLNPGTSADLTVATLLVAALTEPDWAEAAMALVGAMPD</sequence>
<dbReference type="RefSeq" id="WP_109038771.1">
    <property type="nucleotide sequence ID" value="NZ_CP029211.1"/>
</dbReference>
<dbReference type="PANTHER" id="PTHR42280">
    <property type="entry name" value="CITG FAMILY PROTEIN"/>
    <property type="match status" value="1"/>
</dbReference>
<dbReference type="GO" id="GO:0046917">
    <property type="term" value="F:triphosphoribosyl-dephospho-CoA synthase activity"/>
    <property type="evidence" value="ECO:0007669"/>
    <property type="project" value="InterPro"/>
</dbReference>
<dbReference type="AlphaFoldDB" id="A0A2U8FX76"/>
<dbReference type="InterPro" id="IPR002736">
    <property type="entry name" value="CitG"/>
</dbReference>
<gene>
    <name evidence="1" type="ORF">DEH84_18985</name>
</gene>
<name>A0A2U8FX76_9BURK</name>
<reference evidence="1 2" key="1">
    <citation type="submission" date="2018-05" db="EMBL/GenBank/DDBJ databases">
        <title>complete genome sequence of Aquabacterium olei NBRC 110486.</title>
        <authorList>
            <person name="Tang B."/>
            <person name="Chang J."/>
            <person name="Zhang L."/>
            <person name="Yang H."/>
        </authorList>
    </citation>
    <scope>NUCLEOTIDE SEQUENCE [LARGE SCALE GENOMIC DNA]</scope>
    <source>
        <strain evidence="1 2">NBRC 110486</strain>
        <plasmid evidence="2">Plasmid ptb101</plasmid>
    </source>
</reference>
<accession>A0A2U8FX76</accession>
<geneLocation type="plasmid" evidence="2">
    <name>ptb101</name>
</geneLocation>
<keyword evidence="2" id="KW-1185">Reference proteome</keyword>
<dbReference type="OrthoDB" id="8525901at2"/>
<dbReference type="KEGG" id="aon:DEH84_18985"/>
<evidence type="ECO:0000313" key="2">
    <source>
        <dbReference type="Proteomes" id="UP000244892"/>
    </source>
</evidence>
<proteinExistence type="predicted"/>
<organism evidence="1 2">
    <name type="scientific">Aquabacterium olei</name>
    <dbReference type="NCBI Taxonomy" id="1296669"/>
    <lineage>
        <taxon>Bacteria</taxon>
        <taxon>Pseudomonadati</taxon>
        <taxon>Pseudomonadota</taxon>
        <taxon>Betaproteobacteria</taxon>
        <taxon>Burkholderiales</taxon>
        <taxon>Aquabacterium</taxon>
    </lineage>
</organism>
<dbReference type="PANTHER" id="PTHR42280:SF1">
    <property type="entry name" value="CITG FAMILY PROTEIN"/>
    <property type="match status" value="1"/>
</dbReference>
<evidence type="ECO:0000313" key="1">
    <source>
        <dbReference type="EMBL" id="AWI55662.1"/>
    </source>
</evidence>
<dbReference type="Pfam" id="PF01874">
    <property type="entry name" value="CitG"/>
    <property type="match status" value="1"/>
</dbReference>
<dbReference type="EMBL" id="CP029211">
    <property type="protein sequence ID" value="AWI55662.1"/>
    <property type="molecule type" value="Genomic_DNA"/>
</dbReference>
<dbReference type="GO" id="GO:0005524">
    <property type="term" value="F:ATP binding"/>
    <property type="evidence" value="ECO:0007669"/>
    <property type="project" value="InterPro"/>
</dbReference>
<keyword evidence="1" id="KW-0614">Plasmid</keyword>